<evidence type="ECO:0000256" key="3">
    <source>
        <dbReference type="ARBA" id="ARBA00023121"/>
    </source>
</evidence>
<keyword evidence="4" id="KW-0472">Membrane</keyword>
<name>A0A5C4SZ38_9BACL</name>
<evidence type="ECO:0000313" key="6">
    <source>
        <dbReference type="Proteomes" id="UP000307943"/>
    </source>
</evidence>
<keyword evidence="3" id="KW-0446">Lipid-binding</keyword>
<dbReference type="GO" id="GO:0012505">
    <property type="term" value="C:endomembrane system"/>
    <property type="evidence" value="ECO:0007669"/>
    <property type="project" value="UniProtKB-ARBA"/>
</dbReference>
<evidence type="ECO:0000256" key="4">
    <source>
        <dbReference type="ARBA" id="ARBA00023136"/>
    </source>
</evidence>
<evidence type="ECO:0000256" key="2">
    <source>
        <dbReference type="ARBA" id="ARBA00023034"/>
    </source>
</evidence>
<comment type="caution">
    <text evidence="5">The sequence shown here is derived from an EMBL/GenBank/DDBJ whole genome shotgun (WGS) entry which is preliminary data.</text>
</comment>
<dbReference type="GO" id="GO:0070273">
    <property type="term" value="F:phosphatidylinositol-4-phosphate binding"/>
    <property type="evidence" value="ECO:0007669"/>
    <property type="project" value="InterPro"/>
</dbReference>
<accession>A0A5C4SZ38</accession>
<evidence type="ECO:0000256" key="1">
    <source>
        <dbReference type="ARBA" id="ARBA00004255"/>
    </source>
</evidence>
<reference evidence="5 6" key="1">
    <citation type="submission" date="2019-05" db="EMBL/GenBank/DDBJ databases">
        <title>We sequenced the genome of Paenibacillus hemerocallicola KCTC 33185 for further insight into its adaptation and study the phylogeny of Paenibacillus.</title>
        <authorList>
            <person name="Narsing Rao M.P."/>
        </authorList>
    </citation>
    <scope>NUCLEOTIDE SEQUENCE [LARGE SCALE GENOMIC DNA]</scope>
    <source>
        <strain evidence="5 6">KCTC 33185</strain>
    </source>
</reference>
<protein>
    <submittedName>
        <fullName evidence="5">GPP34 family phosphoprotein</fullName>
    </submittedName>
</protein>
<dbReference type="OrthoDB" id="2599733at2"/>
<dbReference type="Proteomes" id="UP000307943">
    <property type="component" value="Unassembled WGS sequence"/>
</dbReference>
<sequence length="254" mass="28190">MPHMHARRRIVLSQKKIGIGCGTQSAARRAPMSGLTLSQQYMLLASDPAVHKLVPPVKQVMQTYVCGAGIAGLLLEGRLRLHENGKLEVVNATPTGSAGADLLLAQCSAAAKPKTVRKWIHDLYAHRRFRVPFCDAEMAPLVADGLMSEERRKVLFVFPRTVQTPDPAAVHRIVQHIRSGMLAQPPADDATVLLVMLLDASKLLKAYFSPYEQQELRDRLKALQERQVNNWSIVRQVRRAIDEIHVVIVTTAGM</sequence>
<dbReference type="InterPro" id="IPR038261">
    <property type="entry name" value="GPP34-like_sf"/>
</dbReference>
<dbReference type="InterPro" id="IPR008628">
    <property type="entry name" value="GPP34-like"/>
</dbReference>
<dbReference type="AlphaFoldDB" id="A0A5C4SZ38"/>
<dbReference type="Pfam" id="PF05719">
    <property type="entry name" value="GPP34"/>
    <property type="match status" value="1"/>
</dbReference>
<comment type="subcellular location">
    <subcellularLocation>
        <location evidence="1">Golgi apparatus membrane</location>
        <topology evidence="1">Peripheral membrane protein</topology>
        <orientation evidence="1">Cytoplasmic side</orientation>
    </subcellularLocation>
</comment>
<dbReference type="EMBL" id="VDCQ01000067">
    <property type="protein sequence ID" value="TNJ62022.1"/>
    <property type="molecule type" value="Genomic_DNA"/>
</dbReference>
<evidence type="ECO:0000313" key="5">
    <source>
        <dbReference type="EMBL" id="TNJ62022.1"/>
    </source>
</evidence>
<keyword evidence="6" id="KW-1185">Reference proteome</keyword>
<gene>
    <name evidence="5" type="ORF">FE784_32865</name>
</gene>
<dbReference type="GO" id="GO:0005737">
    <property type="term" value="C:cytoplasm"/>
    <property type="evidence" value="ECO:0007669"/>
    <property type="project" value="UniProtKB-ARBA"/>
</dbReference>
<keyword evidence="2" id="KW-0333">Golgi apparatus</keyword>
<proteinExistence type="predicted"/>
<dbReference type="Gene3D" id="1.10.3630.10">
    <property type="entry name" value="yeast vps74-n-term truncation variant domain like"/>
    <property type="match status" value="1"/>
</dbReference>
<organism evidence="5 6">
    <name type="scientific">Paenibacillus hemerocallicola</name>
    <dbReference type="NCBI Taxonomy" id="1172614"/>
    <lineage>
        <taxon>Bacteria</taxon>
        <taxon>Bacillati</taxon>
        <taxon>Bacillota</taxon>
        <taxon>Bacilli</taxon>
        <taxon>Bacillales</taxon>
        <taxon>Paenibacillaceae</taxon>
        <taxon>Paenibacillus</taxon>
    </lineage>
</organism>